<keyword evidence="6" id="KW-0535">Nitrogen fixation</keyword>
<dbReference type="InterPro" id="IPR008147">
    <property type="entry name" value="Gln_synt_N"/>
</dbReference>
<name>A0AAE2VZW0_9RHOB</name>
<proteinExistence type="inferred from homology"/>
<evidence type="ECO:0000256" key="5">
    <source>
        <dbReference type="ARBA" id="ARBA00022840"/>
    </source>
</evidence>
<dbReference type="Proteomes" id="UP000732193">
    <property type="component" value="Unassembled WGS sequence"/>
</dbReference>
<keyword evidence="5" id="KW-0067">ATP-binding</keyword>
<comment type="similarity">
    <text evidence="7 8">Belongs to the glutamine synthetase family.</text>
</comment>
<comment type="caution">
    <text evidence="11">The sequence shown here is derived from an EMBL/GenBank/DDBJ whole genome shotgun (WGS) entry which is preliminary data.</text>
</comment>
<dbReference type="Gene3D" id="3.30.590.10">
    <property type="entry name" value="Glutamine synthetase/guanido kinase, catalytic domain"/>
    <property type="match status" value="1"/>
</dbReference>
<dbReference type="GO" id="GO:0004356">
    <property type="term" value="F:glutamine synthetase activity"/>
    <property type="evidence" value="ECO:0007669"/>
    <property type="project" value="InterPro"/>
</dbReference>
<dbReference type="PROSITE" id="PS51986">
    <property type="entry name" value="GS_BETA_GRASP"/>
    <property type="match status" value="1"/>
</dbReference>
<dbReference type="InterPro" id="IPR014746">
    <property type="entry name" value="Gln_synth/guanido_kin_cat_dom"/>
</dbReference>
<keyword evidence="4" id="KW-0547">Nucleotide-binding</keyword>
<comment type="function">
    <text evidence="2">Catalyzes the ATP-dependent biosynthesis of glutamine from glutamate and ammonia.</text>
</comment>
<evidence type="ECO:0000256" key="8">
    <source>
        <dbReference type="RuleBase" id="RU000384"/>
    </source>
</evidence>
<evidence type="ECO:0000256" key="1">
    <source>
        <dbReference type="ARBA" id="ARBA00001946"/>
    </source>
</evidence>
<dbReference type="InterPro" id="IPR036651">
    <property type="entry name" value="Gln_synt_N_sf"/>
</dbReference>
<evidence type="ECO:0000256" key="6">
    <source>
        <dbReference type="ARBA" id="ARBA00023231"/>
    </source>
</evidence>
<dbReference type="EMBL" id="JAFBRM010000003">
    <property type="protein sequence ID" value="MBM1714668.1"/>
    <property type="molecule type" value="Genomic_DNA"/>
</dbReference>
<gene>
    <name evidence="11" type="ORF">JQV55_13935</name>
</gene>
<evidence type="ECO:0000256" key="3">
    <source>
        <dbReference type="ARBA" id="ARBA00022598"/>
    </source>
</evidence>
<dbReference type="GO" id="GO:0005524">
    <property type="term" value="F:ATP binding"/>
    <property type="evidence" value="ECO:0007669"/>
    <property type="project" value="UniProtKB-KW"/>
</dbReference>
<dbReference type="Pfam" id="PF00120">
    <property type="entry name" value="Gln-synt_C"/>
    <property type="match status" value="1"/>
</dbReference>
<evidence type="ECO:0000313" key="12">
    <source>
        <dbReference type="Proteomes" id="UP000732193"/>
    </source>
</evidence>
<feature type="domain" description="GS catalytic" evidence="10">
    <location>
        <begin position="144"/>
        <end position="484"/>
    </location>
</feature>
<sequence>MSVTKDRIASGNLARLGLLDHARIDLCAKVVAEAEAAKLETVRVLFTDQHGILRGKTIVASALPSLFANGMAAPSTLLLKDTSHRTVFPVWQPDGDVAGDLRGAGDILMVPDPNSFRVLPWSPHSAWLLCDLAHGTGEMSPFCTRSILRKSVGQLAAQDMELVVGLEVEFHVFRKVDPKLDHASATMPAQPVQTENLSSGYQFLTETHYDALEPVMDDLRRCCEGLGLPIRSMEIEMGPSQFEFTFDPADPMTHADNMVMLRTAVKEVCARQGLHATFMCKPNLPNVAASGWHLHQSLVDLKTGANLFQSDSNALTPECSGWIAGVLAHAAETCLLTTPTVNGYKRYQPHQLAPNRIVWGRDNRGAMIRVLAKPDDPASRIENRVAEPTANPYLFFASQIIAGMAGLAQPIQAPEAVEDPYDAGAEALPVSLLAAISCFDASSLYRTAMGDDFVDYLCKIRRSEWDRYHLSVSSWEQQEYFGIY</sequence>
<evidence type="ECO:0000256" key="4">
    <source>
        <dbReference type="ARBA" id="ARBA00022741"/>
    </source>
</evidence>
<evidence type="ECO:0000259" key="9">
    <source>
        <dbReference type="PROSITE" id="PS51986"/>
    </source>
</evidence>
<keyword evidence="12" id="KW-1185">Reference proteome</keyword>
<reference evidence="11 12" key="1">
    <citation type="submission" date="2021-01" db="EMBL/GenBank/DDBJ databases">
        <title>Diatom-associated Roseobacters Show Island Model of Population Structure.</title>
        <authorList>
            <person name="Qu L."/>
            <person name="Feng X."/>
            <person name="Chen Y."/>
            <person name="Li L."/>
            <person name="Wang X."/>
            <person name="Hu Z."/>
            <person name="Wang H."/>
            <person name="Luo H."/>
        </authorList>
    </citation>
    <scope>NUCLEOTIDE SEQUENCE [LARGE SCALE GENOMIC DNA]</scope>
    <source>
        <strain evidence="11 12">TR60-84</strain>
    </source>
</reference>
<feature type="domain" description="GS beta-grasp" evidence="9">
    <location>
        <begin position="37"/>
        <end position="137"/>
    </location>
</feature>
<dbReference type="AlphaFoldDB" id="A0AAE2VZW0"/>
<evidence type="ECO:0000256" key="7">
    <source>
        <dbReference type="PROSITE-ProRule" id="PRU01330"/>
    </source>
</evidence>
<dbReference type="InterPro" id="IPR008146">
    <property type="entry name" value="Gln_synth_cat_dom"/>
</dbReference>
<evidence type="ECO:0000256" key="2">
    <source>
        <dbReference type="ARBA" id="ARBA00003117"/>
    </source>
</evidence>
<dbReference type="Gene3D" id="3.10.20.70">
    <property type="entry name" value="Glutamine synthetase, N-terminal domain"/>
    <property type="match status" value="1"/>
</dbReference>
<evidence type="ECO:0000313" key="11">
    <source>
        <dbReference type="EMBL" id="MBM1714668.1"/>
    </source>
</evidence>
<accession>A0AAE2VZW0</accession>
<dbReference type="RefSeq" id="WP_203242690.1">
    <property type="nucleotide sequence ID" value="NZ_JAFBRH010000003.1"/>
</dbReference>
<dbReference type="SUPFAM" id="SSF54368">
    <property type="entry name" value="Glutamine synthetase, N-terminal domain"/>
    <property type="match status" value="1"/>
</dbReference>
<dbReference type="PANTHER" id="PTHR43785:SF12">
    <property type="entry name" value="TYPE-1 GLUTAMINE SYNTHETASE 2"/>
    <property type="match status" value="1"/>
</dbReference>
<dbReference type="GO" id="GO:0006542">
    <property type="term" value="P:glutamine biosynthetic process"/>
    <property type="evidence" value="ECO:0007669"/>
    <property type="project" value="InterPro"/>
</dbReference>
<evidence type="ECO:0000259" key="10">
    <source>
        <dbReference type="PROSITE" id="PS51987"/>
    </source>
</evidence>
<dbReference type="SMART" id="SM01230">
    <property type="entry name" value="Gln-synt_C"/>
    <property type="match status" value="1"/>
</dbReference>
<comment type="cofactor">
    <cofactor evidence="1">
        <name>Mg(2+)</name>
        <dbReference type="ChEBI" id="CHEBI:18420"/>
    </cofactor>
</comment>
<protein>
    <submittedName>
        <fullName evidence="11">Glutamine synthetase</fullName>
    </submittedName>
</protein>
<keyword evidence="3" id="KW-0436">Ligase</keyword>
<dbReference type="PANTHER" id="PTHR43785">
    <property type="entry name" value="GAMMA-GLUTAMYLPUTRESCINE SYNTHETASE"/>
    <property type="match status" value="1"/>
</dbReference>
<dbReference type="SUPFAM" id="SSF55931">
    <property type="entry name" value="Glutamine synthetase/guanido kinase"/>
    <property type="match status" value="1"/>
</dbReference>
<dbReference type="PROSITE" id="PS51987">
    <property type="entry name" value="GS_CATALYTIC"/>
    <property type="match status" value="1"/>
</dbReference>
<organism evidence="11 12">
    <name type="scientific">Sulfitobacter geojensis</name>
    <dbReference type="NCBI Taxonomy" id="1342299"/>
    <lineage>
        <taxon>Bacteria</taxon>
        <taxon>Pseudomonadati</taxon>
        <taxon>Pseudomonadota</taxon>
        <taxon>Alphaproteobacteria</taxon>
        <taxon>Rhodobacterales</taxon>
        <taxon>Roseobacteraceae</taxon>
        <taxon>Sulfitobacter</taxon>
    </lineage>
</organism>